<dbReference type="EMBL" id="VSSQ01050814">
    <property type="protein sequence ID" value="MPN04892.1"/>
    <property type="molecule type" value="Genomic_DNA"/>
</dbReference>
<accession>A0A645EUJ3</accession>
<dbReference type="AlphaFoldDB" id="A0A645EUJ3"/>
<reference evidence="1" key="1">
    <citation type="submission" date="2019-08" db="EMBL/GenBank/DDBJ databases">
        <authorList>
            <person name="Kucharzyk K."/>
            <person name="Murdoch R.W."/>
            <person name="Higgins S."/>
            <person name="Loffler F."/>
        </authorList>
    </citation>
    <scope>NUCLEOTIDE SEQUENCE</scope>
</reference>
<comment type="caution">
    <text evidence="1">The sequence shown here is derived from an EMBL/GenBank/DDBJ whole genome shotgun (WGS) entry which is preliminary data.</text>
</comment>
<proteinExistence type="predicted"/>
<protein>
    <submittedName>
        <fullName evidence="1">Uncharacterized protein</fullName>
    </submittedName>
</protein>
<gene>
    <name evidence="1" type="ORF">SDC9_152140</name>
</gene>
<evidence type="ECO:0000313" key="1">
    <source>
        <dbReference type="EMBL" id="MPN04892.1"/>
    </source>
</evidence>
<organism evidence="1">
    <name type="scientific">bioreactor metagenome</name>
    <dbReference type="NCBI Taxonomy" id="1076179"/>
    <lineage>
        <taxon>unclassified sequences</taxon>
        <taxon>metagenomes</taxon>
        <taxon>ecological metagenomes</taxon>
    </lineage>
</organism>
<name>A0A645EUJ3_9ZZZZ</name>
<sequence>MQPLGICDVRDIFNGGAAPVPLYEFSLHGIPAVFRREVLFRLKKIILRQLRDVTERAGRIPVHHELVAEPAGKIPLRVAGKLGRGPVGVEHLPRLKVADLDDRVVLVKDVAVKLGLPGYIVKNRVHQRKAV</sequence>